<dbReference type="AlphaFoldDB" id="A0A0K2U8E1"/>
<sequence>MPNRGQICKIKHISHSQEQVVVTWCQVRTVEWIYSKFPSKFLARHQRYVRTGVILMKHDSSPIHQY</sequence>
<dbReference type="EMBL" id="HACA01017127">
    <property type="protein sequence ID" value="CDW34488.1"/>
    <property type="molecule type" value="Transcribed_RNA"/>
</dbReference>
<organism evidence="1">
    <name type="scientific">Lepeophtheirus salmonis</name>
    <name type="common">Salmon louse</name>
    <name type="synonym">Caligus salmonis</name>
    <dbReference type="NCBI Taxonomy" id="72036"/>
    <lineage>
        <taxon>Eukaryota</taxon>
        <taxon>Metazoa</taxon>
        <taxon>Ecdysozoa</taxon>
        <taxon>Arthropoda</taxon>
        <taxon>Crustacea</taxon>
        <taxon>Multicrustacea</taxon>
        <taxon>Hexanauplia</taxon>
        <taxon>Copepoda</taxon>
        <taxon>Siphonostomatoida</taxon>
        <taxon>Caligidae</taxon>
        <taxon>Lepeophtheirus</taxon>
    </lineage>
</organism>
<accession>A0A0K2U8E1</accession>
<proteinExistence type="predicted"/>
<evidence type="ECO:0000313" key="1">
    <source>
        <dbReference type="EMBL" id="CDW34488.1"/>
    </source>
</evidence>
<reference evidence="1" key="1">
    <citation type="submission" date="2014-05" db="EMBL/GenBank/DDBJ databases">
        <authorList>
            <person name="Chronopoulou M."/>
        </authorList>
    </citation>
    <scope>NUCLEOTIDE SEQUENCE</scope>
    <source>
        <tissue evidence="1">Whole organism</tissue>
    </source>
</reference>
<protein>
    <submittedName>
        <fullName evidence="1">Uncharacterized protein</fullName>
    </submittedName>
</protein>
<name>A0A0K2U8E1_LEPSM</name>